<gene>
    <name evidence="2" type="ORF">L7E55_00240</name>
</gene>
<name>A0A9X4H6C9_9FIRM</name>
<evidence type="ECO:0000313" key="3">
    <source>
        <dbReference type="Proteomes" id="UP001154312"/>
    </source>
</evidence>
<dbReference type="RefSeq" id="WP_277441945.1">
    <property type="nucleotide sequence ID" value="NZ_JAKOAV010000001.1"/>
</dbReference>
<sequence length="117" mass="13941">MNIYVDENIPLVTVQSLRRMGHNVFDNRGTSKEGMSDEKLWRIVQRRKCLFITTDRGFASYRYEHHYGILIVCLRQPNKQKIHERVMISINQFMVDEWPGQLVVMRDNVKSVWSGER</sequence>
<keyword evidence="3" id="KW-1185">Reference proteome</keyword>
<dbReference type="Proteomes" id="UP001154312">
    <property type="component" value="Unassembled WGS sequence"/>
</dbReference>
<reference evidence="2" key="1">
    <citation type="submission" date="2022-02" db="EMBL/GenBank/DDBJ databases">
        <authorList>
            <person name="Leng L."/>
        </authorList>
    </citation>
    <scope>NUCLEOTIDE SEQUENCE</scope>
    <source>
        <strain evidence="2">JI</strain>
    </source>
</reference>
<dbReference type="InterPro" id="IPR041049">
    <property type="entry name" value="DUF5615"/>
</dbReference>
<protein>
    <submittedName>
        <fullName evidence="2">DUF5615 family PIN-like protein</fullName>
    </submittedName>
</protein>
<proteinExistence type="predicted"/>
<comment type="caution">
    <text evidence="2">The sequence shown here is derived from an EMBL/GenBank/DDBJ whole genome shotgun (WGS) entry which is preliminary data.</text>
</comment>
<evidence type="ECO:0000313" key="2">
    <source>
        <dbReference type="EMBL" id="MDF9406799.1"/>
    </source>
</evidence>
<feature type="domain" description="DUF5615" evidence="1">
    <location>
        <begin position="1"/>
        <end position="106"/>
    </location>
</feature>
<organism evidence="2 3">
    <name type="scientific">Pelotomaculum isophthalicicum JI</name>
    <dbReference type="NCBI Taxonomy" id="947010"/>
    <lineage>
        <taxon>Bacteria</taxon>
        <taxon>Bacillati</taxon>
        <taxon>Bacillota</taxon>
        <taxon>Clostridia</taxon>
        <taxon>Eubacteriales</taxon>
        <taxon>Desulfotomaculaceae</taxon>
        <taxon>Pelotomaculum</taxon>
    </lineage>
</organism>
<accession>A0A9X4H6C9</accession>
<dbReference type="AlphaFoldDB" id="A0A9X4H6C9"/>
<evidence type="ECO:0000259" key="1">
    <source>
        <dbReference type="Pfam" id="PF18480"/>
    </source>
</evidence>
<dbReference type="EMBL" id="JAKOAV010000001">
    <property type="protein sequence ID" value="MDF9406799.1"/>
    <property type="molecule type" value="Genomic_DNA"/>
</dbReference>
<dbReference type="Pfam" id="PF18480">
    <property type="entry name" value="DUF5615"/>
    <property type="match status" value="1"/>
</dbReference>